<dbReference type="SUPFAM" id="SSF53597">
    <property type="entry name" value="Dihydrofolate reductase-like"/>
    <property type="match status" value="1"/>
</dbReference>
<dbReference type="RefSeq" id="WP_153712608.1">
    <property type="nucleotide sequence ID" value="NZ_CP045871.1"/>
</dbReference>
<keyword evidence="12" id="KW-1185">Reference proteome</keyword>
<organism evidence="11 12">
    <name type="scientific">Litorivicinus lipolyticus</name>
    <dbReference type="NCBI Taxonomy" id="418701"/>
    <lineage>
        <taxon>Bacteria</taxon>
        <taxon>Pseudomonadati</taxon>
        <taxon>Pseudomonadota</taxon>
        <taxon>Gammaproteobacteria</taxon>
        <taxon>Oceanospirillales</taxon>
        <taxon>Litorivicinaceae</taxon>
        <taxon>Litorivicinus</taxon>
    </lineage>
</organism>
<evidence type="ECO:0000256" key="6">
    <source>
        <dbReference type="ARBA" id="ARBA00023002"/>
    </source>
</evidence>
<dbReference type="GO" id="GO:0046452">
    <property type="term" value="P:dihydrofolate metabolic process"/>
    <property type="evidence" value="ECO:0007669"/>
    <property type="project" value="TreeGrafter"/>
</dbReference>
<evidence type="ECO:0000256" key="1">
    <source>
        <dbReference type="ARBA" id="ARBA00004903"/>
    </source>
</evidence>
<dbReference type="Gene3D" id="3.40.430.10">
    <property type="entry name" value="Dihydrofolate Reductase, subunit A"/>
    <property type="match status" value="1"/>
</dbReference>
<dbReference type="GO" id="GO:0006730">
    <property type="term" value="P:one-carbon metabolic process"/>
    <property type="evidence" value="ECO:0007669"/>
    <property type="project" value="UniProtKB-KW"/>
</dbReference>
<keyword evidence="6 8" id="KW-0560">Oxidoreductase</keyword>
<dbReference type="PANTHER" id="PTHR48069:SF3">
    <property type="entry name" value="DIHYDROFOLATE REDUCTASE"/>
    <property type="match status" value="1"/>
</dbReference>
<evidence type="ECO:0000256" key="4">
    <source>
        <dbReference type="ARBA" id="ARBA00022563"/>
    </source>
</evidence>
<feature type="domain" description="DHFR" evidence="10">
    <location>
        <begin position="3"/>
        <end position="165"/>
    </location>
</feature>
<comment type="catalytic activity">
    <reaction evidence="8">
        <text>(6S)-5,6,7,8-tetrahydrofolate + NADP(+) = 7,8-dihydrofolate + NADPH + H(+)</text>
        <dbReference type="Rhea" id="RHEA:15009"/>
        <dbReference type="ChEBI" id="CHEBI:15378"/>
        <dbReference type="ChEBI" id="CHEBI:57451"/>
        <dbReference type="ChEBI" id="CHEBI:57453"/>
        <dbReference type="ChEBI" id="CHEBI:57783"/>
        <dbReference type="ChEBI" id="CHEBI:58349"/>
        <dbReference type="EC" id="1.5.1.3"/>
    </reaction>
</comment>
<evidence type="ECO:0000256" key="3">
    <source>
        <dbReference type="ARBA" id="ARBA00012856"/>
    </source>
</evidence>
<comment type="function">
    <text evidence="7 8">Key enzyme in folate metabolism. Catalyzes an essential reaction for de novo glycine and purine synthesis, and for DNA precursor synthesis.</text>
</comment>
<dbReference type="InterPro" id="IPR024072">
    <property type="entry name" value="DHFR-like_dom_sf"/>
</dbReference>
<reference evidence="11 12" key="1">
    <citation type="submission" date="2019-11" db="EMBL/GenBank/DDBJ databases">
        <authorList>
            <person name="Khan S.A."/>
            <person name="Jeon C.O."/>
            <person name="Chun B.H."/>
        </authorList>
    </citation>
    <scope>NUCLEOTIDE SEQUENCE [LARGE SCALE GENOMIC DNA]</scope>
    <source>
        <strain evidence="11 12">IMCC 1097</strain>
    </source>
</reference>
<name>A0A5Q2Q8H9_9GAMM</name>
<dbReference type="GO" id="GO:0046655">
    <property type="term" value="P:folic acid metabolic process"/>
    <property type="evidence" value="ECO:0007669"/>
    <property type="project" value="TreeGrafter"/>
</dbReference>
<keyword evidence="4 8" id="KW-0554">One-carbon metabolism</keyword>
<dbReference type="PROSITE" id="PS51330">
    <property type="entry name" value="DHFR_2"/>
    <property type="match status" value="1"/>
</dbReference>
<dbReference type="GO" id="GO:0070401">
    <property type="term" value="F:NADP+ binding"/>
    <property type="evidence" value="ECO:0007669"/>
    <property type="project" value="UniProtKB-ARBA"/>
</dbReference>
<evidence type="ECO:0000256" key="9">
    <source>
        <dbReference type="RuleBase" id="RU004474"/>
    </source>
</evidence>
<dbReference type="GO" id="GO:0004146">
    <property type="term" value="F:dihydrofolate reductase activity"/>
    <property type="evidence" value="ECO:0007669"/>
    <property type="project" value="UniProtKB-EC"/>
</dbReference>
<proteinExistence type="inferred from homology"/>
<accession>A0A5Q2Q8H9</accession>
<evidence type="ECO:0000313" key="12">
    <source>
        <dbReference type="Proteomes" id="UP000388235"/>
    </source>
</evidence>
<sequence>MIRLAAVVAMGSNRCIGIDNKLPWYLPEDLKHFKAVTLGKPVIMGRKTFESIGKPLPGRTNIVVTRSADWSAPGARVVNSIERAIGMGKAQAELDGVDEAMIIGGAQIYAETLAQLDRLYLTRVDTAPAGDAFFPEQGDDWQQIDERTVAPVDGRVGYQFITLGR</sequence>
<evidence type="ECO:0000256" key="2">
    <source>
        <dbReference type="ARBA" id="ARBA00009539"/>
    </source>
</evidence>
<dbReference type="FunFam" id="3.40.430.10:FF:000001">
    <property type="entry name" value="Dihydrofolate reductase"/>
    <property type="match status" value="1"/>
</dbReference>
<dbReference type="CDD" id="cd00209">
    <property type="entry name" value="DHFR"/>
    <property type="match status" value="1"/>
</dbReference>
<dbReference type="AlphaFoldDB" id="A0A5Q2Q8H9"/>
<evidence type="ECO:0000313" key="11">
    <source>
        <dbReference type="EMBL" id="QGG79104.1"/>
    </source>
</evidence>
<evidence type="ECO:0000259" key="10">
    <source>
        <dbReference type="PROSITE" id="PS51330"/>
    </source>
</evidence>
<dbReference type="Proteomes" id="UP000388235">
    <property type="component" value="Chromosome"/>
</dbReference>
<dbReference type="InterPro" id="IPR001796">
    <property type="entry name" value="DHFR_dom"/>
</dbReference>
<evidence type="ECO:0000256" key="5">
    <source>
        <dbReference type="ARBA" id="ARBA00022857"/>
    </source>
</evidence>
<evidence type="ECO:0000256" key="8">
    <source>
        <dbReference type="PIRNR" id="PIRNR000194"/>
    </source>
</evidence>
<dbReference type="GO" id="GO:0005829">
    <property type="term" value="C:cytosol"/>
    <property type="evidence" value="ECO:0007669"/>
    <property type="project" value="TreeGrafter"/>
</dbReference>
<dbReference type="PANTHER" id="PTHR48069">
    <property type="entry name" value="DIHYDROFOLATE REDUCTASE"/>
    <property type="match status" value="1"/>
</dbReference>
<dbReference type="InterPro" id="IPR017925">
    <property type="entry name" value="DHFR_CS"/>
</dbReference>
<dbReference type="EMBL" id="CP045871">
    <property type="protein sequence ID" value="QGG79104.1"/>
    <property type="molecule type" value="Genomic_DNA"/>
</dbReference>
<dbReference type="PROSITE" id="PS00075">
    <property type="entry name" value="DHFR_1"/>
    <property type="match status" value="1"/>
</dbReference>
<dbReference type="UniPathway" id="UPA00077">
    <property type="reaction ID" value="UER00158"/>
</dbReference>
<dbReference type="PRINTS" id="PR00070">
    <property type="entry name" value="DHFR"/>
</dbReference>
<comment type="pathway">
    <text evidence="1 8">Cofactor biosynthesis; tetrahydrofolate biosynthesis; 5,6,7,8-tetrahydrofolate from 7,8-dihydrofolate: step 1/1.</text>
</comment>
<dbReference type="EC" id="1.5.1.3" evidence="3 8"/>
<dbReference type="KEGG" id="llp:GH975_00445"/>
<dbReference type="OrthoDB" id="9804315at2"/>
<dbReference type="Pfam" id="PF00186">
    <property type="entry name" value="DHFR_1"/>
    <property type="match status" value="1"/>
</dbReference>
<dbReference type="PIRSF" id="PIRSF000194">
    <property type="entry name" value="DHFR"/>
    <property type="match status" value="1"/>
</dbReference>
<keyword evidence="5 8" id="KW-0521">NADP</keyword>
<evidence type="ECO:0000256" key="7">
    <source>
        <dbReference type="ARBA" id="ARBA00025067"/>
    </source>
</evidence>
<dbReference type="InterPro" id="IPR012259">
    <property type="entry name" value="DHFR"/>
</dbReference>
<dbReference type="GO" id="GO:0046654">
    <property type="term" value="P:tetrahydrofolate biosynthetic process"/>
    <property type="evidence" value="ECO:0007669"/>
    <property type="project" value="UniProtKB-UniPathway"/>
</dbReference>
<protein>
    <recommendedName>
        <fullName evidence="3 8">Dihydrofolate reductase</fullName>
        <ecNumber evidence="3 8">1.5.1.3</ecNumber>
    </recommendedName>
</protein>
<gene>
    <name evidence="11" type="ORF">GH975_00445</name>
</gene>
<comment type="similarity">
    <text evidence="2 8 9">Belongs to the dihydrofolate reductase family.</text>
</comment>